<protein>
    <submittedName>
        <fullName evidence="3">DUF4232 domain-containing protein</fullName>
    </submittedName>
</protein>
<evidence type="ECO:0000313" key="3">
    <source>
        <dbReference type="EMBL" id="XDV64958.1"/>
    </source>
</evidence>
<organism evidence="3">
    <name type="scientific">Streptomyces sp. R33</name>
    <dbReference type="NCBI Taxonomy" id="3238629"/>
    <lineage>
        <taxon>Bacteria</taxon>
        <taxon>Bacillati</taxon>
        <taxon>Actinomycetota</taxon>
        <taxon>Actinomycetes</taxon>
        <taxon>Kitasatosporales</taxon>
        <taxon>Streptomycetaceae</taxon>
        <taxon>Streptomyces</taxon>
    </lineage>
</organism>
<dbReference type="EMBL" id="CP165727">
    <property type="protein sequence ID" value="XDV64958.1"/>
    <property type="molecule type" value="Genomic_DNA"/>
</dbReference>
<dbReference type="InterPro" id="IPR025326">
    <property type="entry name" value="DUF4232"/>
</dbReference>
<dbReference type="Pfam" id="PF14016">
    <property type="entry name" value="DUF4232"/>
    <property type="match status" value="1"/>
</dbReference>
<accession>A0AB39Y6G6</accession>
<sequence length="165" mass="17212">MSNALPRAAALAAAALLTTTGALMGATQASALPTTPTCRVADLELAVGEPDATGESVNYPILFTNTTGKTCALRGYPGVSVTDARHRQIGTSAIRTGEPISTVFLGPDDTVTAIMRTNSPDVAPKCRPKSTYVKVYPPNSGVAEEIHYNLRVCGMFEISPVEASD</sequence>
<evidence type="ECO:0000256" key="1">
    <source>
        <dbReference type="SAM" id="SignalP"/>
    </source>
</evidence>
<dbReference type="AlphaFoldDB" id="A0AB39Y6G6"/>
<evidence type="ECO:0000259" key="2">
    <source>
        <dbReference type="Pfam" id="PF14016"/>
    </source>
</evidence>
<dbReference type="RefSeq" id="WP_369778157.1">
    <property type="nucleotide sequence ID" value="NZ_CP165727.1"/>
</dbReference>
<gene>
    <name evidence="3" type="ORF">AB5J51_19410</name>
</gene>
<name>A0AB39Y6G6_9ACTN</name>
<reference evidence="3" key="1">
    <citation type="submission" date="2024-08" db="EMBL/GenBank/DDBJ databases">
        <authorList>
            <person name="Yu S.T."/>
        </authorList>
    </citation>
    <scope>NUCLEOTIDE SEQUENCE</scope>
    <source>
        <strain evidence="3">R33</strain>
    </source>
</reference>
<proteinExistence type="predicted"/>
<feature type="chain" id="PRO_5044299918" evidence="1">
    <location>
        <begin position="32"/>
        <end position="165"/>
    </location>
</feature>
<feature type="signal peptide" evidence="1">
    <location>
        <begin position="1"/>
        <end position="31"/>
    </location>
</feature>
<keyword evidence="1" id="KW-0732">Signal</keyword>
<feature type="domain" description="DUF4232" evidence="2">
    <location>
        <begin position="38"/>
        <end position="143"/>
    </location>
</feature>